<dbReference type="GO" id="GO:0043565">
    <property type="term" value="F:sequence-specific DNA binding"/>
    <property type="evidence" value="ECO:0007669"/>
    <property type="project" value="TreeGrafter"/>
</dbReference>
<accession>A0AAF0J3G3</accession>
<keyword evidence="5" id="KW-0238">DNA-binding</keyword>
<evidence type="ECO:0000256" key="4">
    <source>
        <dbReference type="ARBA" id="ARBA00023015"/>
    </source>
</evidence>
<keyword evidence="4" id="KW-0805">Transcription regulation</keyword>
<dbReference type="Pfam" id="PF04082">
    <property type="entry name" value="Fungal_trans"/>
    <property type="match status" value="1"/>
</dbReference>
<dbReference type="EMBL" id="CP119896">
    <property type="protein sequence ID" value="WFD28131.1"/>
    <property type="molecule type" value="Genomic_DNA"/>
</dbReference>
<dbReference type="GO" id="GO:0008270">
    <property type="term" value="F:zinc ion binding"/>
    <property type="evidence" value="ECO:0007669"/>
    <property type="project" value="InterPro"/>
</dbReference>
<dbReference type="InterPro" id="IPR052202">
    <property type="entry name" value="Yeast_MetPath_Reg"/>
</dbReference>
<evidence type="ECO:0000256" key="1">
    <source>
        <dbReference type="ARBA" id="ARBA00004123"/>
    </source>
</evidence>
<organism evidence="9 10">
    <name type="scientific">Malassezia nana</name>
    <dbReference type="NCBI Taxonomy" id="180528"/>
    <lineage>
        <taxon>Eukaryota</taxon>
        <taxon>Fungi</taxon>
        <taxon>Dikarya</taxon>
        <taxon>Basidiomycota</taxon>
        <taxon>Ustilaginomycotina</taxon>
        <taxon>Malasseziomycetes</taxon>
        <taxon>Malasseziales</taxon>
        <taxon>Malasseziaceae</taxon>
        <taxon>Malassezia</taxon>
    </lineage>
</organism>
<dbReference type="SMART" id="SM00906">
    <property type="entry name" value="Fungal_trans"/>
    <property type="match status" value="1"/>
</dbReference>
<dbReference type="GO" id="GO:0006351">
    <property type="term" value="P:DNA-templated transcription"/>
    <property type="evidence" value="ECO:0007669"/>
    <property type="project" value="InterPro"/>
</dbReference>
<dbReference type="GO" id="GO:0045944">
    <property type="term" value="P:positive regulation of transcription by RNA polymerase II"/>
    <property type="evidence" value="ECO:0007669"/>
    <property type="project" value="TreeGrafter"/>
</dbReference>
<dbReference type="CDD" id="cd00067">
    <property type="entry name" value="GAL4"/>
    <property type="match status" value="1"/>
</dbReference>
<evidence type="ECO:0000313" key="10">
    <source>
        <dbReference type="Proteomes" id="UP001213623"/>
    </source>
</evidence>
<evidence type="ECO:0000256" key="6">
    <source>
        <dbReference type="ARBA" id="ARBA00023163"/>
    </source>
</evidence>
<evidence type="ECO:0000256" key="2">
    <source>
        <dbReference type="ARBA" id="ARBA00022723"/>
    </source>
</evidence>
<dbReference type="SUPFAM" id="SSF53271">
    <property type="entry name" value="PRTase-like"/>
    <property type="match status" value="1"/>
</dbReference>
<dbReference type="PROSITE" id="PS50048">
    <property type="entry name" value="ZN2_CY6_FUNGAL_2"/>
    <property type="match status" value="1"/>
</dbReference>
<evidence type="ECO:0000256" key="3">
    <source>
        <dbReference type="ARBA" id="ARBA00022833"/>
    </source>
</evidence>
<keyword evidence="6" id="KW-0804">Transcription</keyword>
<name>A0AAF0J3G3_9BASI</name>
<evidence type="ECO:0000256" key="5">
    <source>
        <dbReference type="ARBA" id="ARBA00023125"/>
    </source>
</evidence>
<keyword evidence="2" id="KW-0479">Metal-binding</keyword>
<dbReference type="InterPro" id="IPR029057">
    <property type="entry name" value="PRTase-like"/>
</dbReference>
<gene>
    <name evidence="9" type="ORF">MNAN1_003137</name>
</gene>
<reference evidence="9" key="1">
    <citation type="submission" date="2023-03" db="EMBL/GenBank/DDBJ databases">
        <title>Mating type loci evolution in Malassezia.</title>
        <authorList>
            <person name="Coelho M.A."/>
        </authorList>
    </citation>
    <scope>NUCLEOTIDE SEQUENCE</scope>
    <source>
        <strain evidence="9">CBS 9557</strain>
    </source>
</reference>
<keyword evidence="7" id="KW-0539">Nucleus</keyword>
<dbReference type="Proteomes" id="UP001213623">
    <property type="component" value="Chromosome 5"/>
</dbReference>
<dbReference type="Pfam" id="PF00172">
    <property type="entry name" value="Zn_clus"/>
    <property type="match status" value="1"/>
</dbReference>
<keyword evidence="3" id="KW-0862">Zinc</keyword>
<dbReference type="Gene3D" id="3.40.50.2020">
    <property type="match status" value="1"/>
</dbReference>
<dbReference type="AlphaFoldDB" id="A0AAF0J3G3"/>
<dbReference type="SMART" id="SM00066">
    <property type="entry name" value="GAL4"/>
    <property type="match status" value="1"/>
</dbReference>
<dbReference type="InterPro" id="IPR007219">
    <property type="entry name" value="XnlR_reg_dom"/>
</dbReference>
<dbReference type="GO" id="GO:0005634">
    <property type="term" value="C:nucleus"/>
    <property type="evidence" value="ECO:0007669"/>
    <property type="project" value="UniProtKB-SubCell"/>
</dbReference>
<dbReference type="InterPro" id="IPR001138">
    <property type="entry name" value="Zn2Cys6_DnaBD"/>
</dbReference>
<evidence type="ECO:0000256" key="7">
    <source>
        <dbReference type="ARBA" id="ARBA00023242"/>
    </source>
</evidence>
<protein>
    <recommendedName>
        <fullName evidence="8">Zn(2)-C6 fungal-type domain-containing protein</fullName>
    </recommendedName>
</protein>
<sequence length="825" mass="92975">MVGQVHVVQHPLAQRSPHEAIPFDAATGAMPTVTIRDRICVDTVVHHLGMYRDSQSLSTVEYYNRLPKTRNVDSILILDPLIATGGTSSAAIHALEEWGVPAANITLVSVLATKQGLDYVRSKYPDITVVLAGSEDVLDDKGIAHPGLSDVGDRLYGTNLPLAILHRLCRAKMGDKAKDSDPVRTTAVCQRCRLKKIKCDERLPRCRGCERYDLPCMQVDPTTGREIPRGYVQHLEEELQEWKRKAQLTSSPSIPAPTKAPSVPPKESHVHLNLLVQDALGQTSSFEEKDYTIPHLEAQTIELDHPSDDPFNIKSRVFIMEYMNRVNVQVPVMSKTRFLTQLDELACYSSTDSIPYSNTFLSLAHLALAIGLACRSDFVPNGDKRAHAHLSLSMRLRMMDTQKRTELREHCMFGRTATSIGPRLEAIQFSLLVALFSLMRPVSSGTWHVLGAVMRQCTALGLQRERPLWIEDVPAEDRPTYLEEARRIFWASYCLDRFVSMNMMMPVSLPDYNIRAPLPWIIEESRSLKGGLNANSVMEIKASYRAMLDANVSLMHKDPSCWASIFLIKLRQIQSEVCRVFADQNEVPRDFESLGAWLQAMDARLGVWCEYAPLSHEDLAGLGCAFNTDLLELNLLQTRQLLQGVQVQFDNPQSLDELAKLASRILKVIARLEDAGHIHFSWITLHNLCVASTIFVRCMQKRLALFGSVPLFISTEEVELIAYRTDRCFRSIRRRCRSGHVTRRAMRDMFDDLVQTISSFESSAGNRPNILKVPKEDRKRTWEQTQTNLSGLSDTDPSETWWDFADKLATEAAHHLFGAVAEADL</sequence>
<dbReference type="PANTHER" id="PTHR47782:SF1">
    <property type="entry name" value="PYRIMIDINE PATHWAY REGULATORY PROTEIN 1"/>
    <property type="match status" value="1"/>
</dbReference>
<dbReference type="InterPro" id="IPR036864">
    <property type="entry name" value="Zn2-C6_fun-type_DNA-bd_sf"/>
</dbReference>
<dbReference type="GO" id="GO:0000981">
    <property type="term" value="F:DNA-binding transcription factor activity, RNA polymerase II-specific"/>
    <property type="evidence" value="ECO:0007669"/>
    <property type="project" value="InterPro"/>
</dbReference>
<dbReference type="PANTHER" id="PTHR47782">
    <property type="entry name" value="ZN(II)2CYS6 TRANSCRIPTION FACTOR (EUROFUNG)-RELATED"/>
    <property type="match status" value="1"/>
</dbReference>
<proteinExistence type="predicted"/>
<dbReference type="CDD" id="cd12148">
    <property type="entry name" value="fungal_TF_MHR"/>
    <property type="match status" value="1"/>
</dbReference>
<dbReference type="InterPro" id="IPR000836">
    <property type="entry name" value="PRTase_dom"/>
</dbReference>
<comment type="subcellular location">
    <subcellularLocation>
        <location evidence="1">Nucleus</location>
    </subcellularLocation>
</comment>
<dbReference type="PROSITE" id="PS00463">
    <property type="entry name" value="ZN2_CY6_FUNGAL_1"/>
    <property type="match status" value="1"/>
</dbReference>
<dbReference type="Pfam" id="PF14681">
    <property type="entry name" value="UPRTase"/>
    <property type="match status" value="1"/>
</dbReference>
<keyword evidence="10" id="KW-1185">Reference proteome</keyword>
<dbReference type="Gene3D" id="4.10.240.10">
    <property type="entry name" value="Zn(2)-C6 fungal-type DNA-binding domain"/>
    <property type="match status" value="1"/>
</dbReference>
<evidence type="ECO:0000259" key="8">
    <source>
        <dbReference type="PROSITE" id="PS50048"/>
    </source>
</evidence>
<evidence type="ECO:0000313" key="9">
    <source>
        <dbReference type="EMBL" id="WFD28131.1"/>
    </source>
</evidence>
<dbReference type="CDD" id="cd06223">
    <property type="entry name" value="PRTases_typeI"/>
    <property type="match status" value="1"/>
</dbReference>
<feature type="domain" description="Zn(2)-C6 fungal-type" evidence="8">
    <location>
        <begin position="188"/>
        <end position="218"/>
    </location>
</feature>
<dbReference type="SUPFAM" id="SSF57701">
    <property type="entry name" value="Zn2/Cys6 DNA-binding domain"/>
    <property type="match status" value="1"/>
</dbReference>